<feature type="region of interest" description="Disordered" evidence="1">
    <location>
        <begin position="201"/>
        <end position="291"/>
    </location>
</feature>
<dbReference type="SUPFAM" id="SSF68906">
    <property type="entry name" value="SAP domain"/>
    <property type="match status" value="1"/>
</dbReference>
<feature type="region of interest" description="Disordered" evidence="1">
    <location>
        <begin position="65"/>
        <end position="146"/>
    </location>
</feature>
<evidence type="ECO:0000313" key="3">
    <source>
        <dbReference type="EMBL" id="KAK2161170.1"/>
    </source>
</evidence>
<accession>A0AAD9N8W1</accession>
<gene>
    <name evidence="3" type="ORF">LSH36_120g04030</name>
</gene>
<protein>
    <recommendedName>
        <fullName evidence="2">SAP domain-containing protein</fullName>
    </recommendedName>
</protein>
<feature type="compositionally biased region" description="Basic and acidic residues" evidence="1">
    <location>
        <begin position="201"/>
        <end position="262"/>
    </location>
</feature>
<evidence type="ECO:0000256" key="1">
    <source>
        <dbReference type="SAM" id="MobiDB-lite"/>
    </source>
</evidence>
<feature type="compositionally biased region" description="Acidic residues" evidence="1">
    <location>
        <begin position="1"/>
        <end position="17"/>
    </location>
</feature>
<dbReference type="EMBL" id="JAODUP010000120">
    <property type="protein sequence ID" value="KAK2161170.1"/>
    <property type="molecule type" value="Genomic_DNA"/>
</dbReference>
<dbReference type="Pfam" id="PF02037">
    <property type="entry name" value="SAP"/>
    <property type="match status" value="1"/>
</dbReference>
<dbReference type="PANTHER" id="PTHR14304">
    <property type="entry name" value="CELL DIVISION CYCLE AND APOPTOSIS REGULATOR PROTEIN"/>
    <property type="match status" value="1"/>
</dbReference>
<dbReference type="PANTHER" id="PTHR14304:SF11">
    <property type="entry name" value="SAP DOMAIN-CONTAINING PROTEIN"/>
    <property type="match status" value="1"/>
</dbReference>
<dbReference type="PROSITE" id="PS50800">
    <property type="entry name" value="SAP"/>
    <property type="match status" value="1"/>
</dbReference>
<dbReference type="Proteomes" id="UP001208570">
    <property type="component" value="Unassembled WGS sequence"/>
</dbReference>
<sequence length="556" mass="64377">MYVPSQEEDEEGAEGDQETSKDPTHYSELDPKNMKVADLRRELEARTLSSKGLKSQLIARLTKSLKSEQEKEEQEAENKDEQEEQKVEEEKKMEIDEKEEEQKRREEEERKKREEREKTSRERKYQVPQNPAILVHPSPTAKGGKFDCTVTSLSVLLDYRLEDNKEHSFEVSLFAELFNEMFMRDFGFRIYKTLVLMPSPKKEEEKKDKEKEKDKEHKEDKDKESSEEPASKKRKSSQDGEEKEKDKKDEPDKEKDVDTESKDGDEEDDHEDDSKDKEREHHRSRGKEKKRDKIKYFTADPDLLLAFVYFDQTHTGYLLDKDVEEIIHTLGLHLSRAQVKKLVQKLVSRDTLNYRKLTDKPVAVKDGDKGEEEVEENSDEKSVKKIDDFVLAQGNLPYLESQQKGIFRDSLSSPKSGNKDHGENGNTSEGLVMFNGAMVDITSVMQHLEKSEKTRTALECKYKEIQDEMDMLKASFSLSEQSGQKMTAELQDIKRKLREQKQQTEMAETAVRKMSDVVSRSKGALVSVLSDLKSLSDEKDKLKDTKPVKSEPLNGE</sequence>
<feature type="region of interest" description="Disordered" evidence="1">
    <location>
        <begin position="536"/>
        <end position="556"/>
    </location>
</feature>
<feature type="compositionally biased region" description="Basic and acidic residues" evidence="1">
    <location>
        <begin position="272"/>
        <end position="281"/>
    </location>
</feature>
<dbReference type="InterPro" id="IPR045353">
    <property type="entry name" value="LAIKA"/>
</dbReference>
<dbReference type="GO" id="GO:0005634">
    <property type="term" value="C:nucleus"/>
    <property type="evidence" value="ECO:0007669"/>
    <property type="project" value="TreeGrafter"/>
</dbReference>
<reference evidence="3" key="1">
    <citation type="journal article" date="2023" name="Mol. Biol. Evol.">
        <title>Third-Generation Sequencing Reveals the Adaptive Role of the Epigenome in Three Deep-Sea Polychaetes.</title>
        <authorList>
            <person name="Perez M."/>
            <person name="Aroh O."/>
            <person name="Sun Y."/>
            <person name="Lan Y."/>
            <person name="Juniper S.K."/>
            <person name="Young C.R."/>
            <person name="Angers B."/>
            <person name="Qian P.Y."/>
        </authorList>
    </citation>
    <scope>NUCLEOTIDE SEQUENCE</scope>
    <source>
        <strain evidence="3">P08H-3</strain>
    </source>
</reference>
<organism evidence="3 4">
    <name type="scientific">Paralvinella palmiformis</name>
    <dbReference type="NCBI Taxonomy" id="53620"/>
    <lineage>
        <taxon>Eukaryota</taxon>
        <taxon>Metazoa</taxon>
        <taxon>Spiralia</taxon>
        <taxon>Lophotrochozoa</taxon>
        <taxon>Annelida</taxon>
        <taxon>Polychaeta</taxon>
        <taxon>Sedentaria</taxon>
        <taxon>Canalipalpata</taxon>
        <taxon>Terebellida</taxon>
        <taxon>Terebelliformia</taxon>
        <taxon>Alvinellidae</taxon>
        <taxon>Paralvinella</taxon>
    </lineage>
</organism>
<dbReference type="SMART" id="SM00513">
    <property type="entry name" value="SAP"/>
    <property type="match status" value="1"/>
</dbReference>
<feature type="compositionally biased region" description="Basic and acidic residues" evidence="1">
    <location>
        <begin position="536"/>
        <end position="549"/>
    </location>
</feature>
<feature type="region of interest" description="Disordered" evidence="1">
    <location>
        <begin position="1"/>
        <end position="38"/>
    </location>
</feature>
<dbReference type="AlphaFoldDB" id="A0AAD9N8W1"/>
<dbReference type="InterPro" id="IPR025224">
    <property type="entry name" value="CCAR1/CCAR2"/>
</dbReference>
<evidence type="ECO:0000313" key="4">
    <source>
        <dbReference type="Proteomes" id="UP001208570"/>
    </source>
</evidence>
<keyword evidence="4" id="KW-1185">Reference proteome</keyword>
<feature type="compositionally biased region" description="Basic and acidic residues" evidence="1">
    <location>
        <begin position="76"/>
        <end position="125"/>
    </location>
</feature>
<dbReference type="Pfam" id="PF19256">
    <property type="entry name" value="LAIKA"/>
    <property type="match status" value="1"/>
</dbReference>
<evidence type="ECO:0000259" key="2">
    <source>
        <dbReference type="PROSITE" id="PS50800"/>
    </source>
</evidence>
<dbReference type="Gene3D" id="1.10.720.30">
    <property type="entry name" value="SAP domain"/>
    <property type="match status" value="1"/>
</dbReference>
<proteinExistence type="predicted"/>
<name>A0AAD9N8W1_9ANNE</name>
<feature type="compositionally biased region" description="Basic and acidic residues" evidence="1">
    <location>
        <begin position="18"/>
        <end position="38"/>
    </location>
</feature>
<dbReference type="InterPro" id="IPR036361">
    <property type="entry name" value="SAP_dom_sf"/>
</dbReference>
<dbReference type="GO" id="GO:0006355">
    <property type="term" value="P:regulation of DNA-templated transcription"/>
    <property type="evidence" value="ECO:0007669"/>
    <property type="project" value="InterPro"/>
</dbReference>
<feature type="region of interest" description="Disordered" evidence="1">
    <location>
        <begin position="408"/>
        <end position="430"/>
    </location>
</feature>
<dbReference type="InterPro" id="IPR003034">
    <property type="entry name" value="SAP_dom"/>
</dbReference>
<feature type="domain" description="SAP" evidence="2">
    <location>
        <begin position="31"/>
        <end position="65"/>
    </location>
</feature>
<comment type="caution">
    <text evidence="3">The sequence shown here is derived from an EMBL/GenBank/DDBJ whole genome shotgun (WGS) entry which is preliminary data.</text>
</comment>